<dbReference type="RefSeq" id="WP_125593920.1">
    <property type="nucleotide sequence ID" value="NZ_JBHSSN010000006.1"/>
</dbReference>
<evidence type="ECO:0000259" key="12">
    <source>
        <dbReference type="Pfam" id="PF02581"/>
    </source>
</evidence>
<dbReference type="InterPro" id="IPR022998">
    <property type="entry name" value="ThiamineP_synth_TenI"/>
</dbReference>
<evidence type="ECO:0000256" key="2">
    <source>
        <dbReference type="ARBA" id="ARBA00022679"/>
    </source>
</evidence>
<feature type="domain" description="Thiamine phosphate synthase/TenI" evidence="12">
    <location>
        <begin position="11"/>
        <end position="194"/>
    </location>
</feature>
<comment type="similarity">
    <text evidence="9 10">Belongs to the thiamine-phosphate synthase family.</text>
</comment>
<keyword evidence="3 9" id="KW-0479">Metal-binding</keyword>
<dbReference type="PANTHER" id="PTHR20857:SF15">
    <property type="entry name" value="THIAMINE-PHOSPHATE SYNTHASE"/>
    <property type="match status" value="1"/>
</dbReference>
<evidence type="ECO:0000256" key="10">
    <source>
        <dbReference type="RuleBase" id="RU003826"/>
    </source>
</evidence>
<feature type="binding site" evidence="9">
    <location>
        <begin position="192"/>
        <end position="193"/>
    </location>
    <ligand>
        <name>2-[(2R,5Z)-2-carboxy-4-methylthiazol-5(2H)-ylidene]ethyl phosphate</name>
        <dbReference type="ChEBI" id="CHEBI:62899"/>
    </ligand>
</feature>
<comment type="caution">
    <text evidence="13">The sequence shown here is derived from an EMBL/GenBank/DDBJ whole genome shotgun (WGS) entry which is preliminary data.</text>
</comment>
<evidence type="ECO:0000256" key="7">
    <source>
        <dbReference type="ARBA" id="ARBA00047851"/>
    </source>
</evidence>
<dbReference type="Gene3D" id="3.20.20.70">
    <property type="entry name" value="Aldolase class I"/>
    <property type="match status" value="1"/>
</dbReference>
<evidence type="ECO:0000256" key="5">
    <source>
        <dbReference type="ARBA" id="ARBA00022977"/>
    </source>
</evidence>
<evidence type="ECO:0000256" key="6">
    <source>
        <dbReference type="ARBA" id="ARBA00047334"/>
    </source>
</evidence>
<keyword evidence="5 9" id="KW-0784">Thiamine biosynthesis</keyword>
<keyword evidence="2 9" id="KW-0808">Transferase</keyword>
<comment type="catalytic activity">
    <reaction evidence="8 9 10">
        <text>2-[(2R,5Z)-2-carboxy-4-methylthiazol-5(2H)-ylidene]ethyl phosphate + 4-amino-2-methyl-5-(diphosphooxymethyl)pyrimidine + 2 H(+) = thiamine phosphate + CO2 + diphosphate</text>
        <dbReference type="Rhea" id="RHEA:47844"/>
        <dbReference type="ChEBI" id="CHEBI:15378"/>
        <dbReference type="ChEBI" id="CHEBI:16526"/>
        <dbReference type="ChEBI" id="CHEBI:33019"/>
        <dbReference type="ChEBI" id="CHEBI:37575"/>
        <dbReference type="ChEBI" id="CHEBI:57841"/>
        <dbReference type="ChEBI" id="CHEBI:62899"/>
        <dbReference type="EC" id="2.5.1.3"/>
    </reaction>
</comment>
<sequence length="213" mass="23265">MKFNSEMLKAYFVCGSQDLDGQDFEKLLEKSIESGITAFQFRDKGSSTLTSQERLELGERLRDICRSEKVPFIVDDDVELANKLSADGIHVGQKDEQIKKVIAETSPDMMIGLSAQTLDQIKIANKIKRIDYIGAGPIFPTTSKPDAVDPMGLSLLNDMSHASKVPIVAIGGILKSNLRSLRDNGAVGAAFITLITQSDDIEASVKDVLNVFD</sequence>
<feature type="binding site" evidence="9">
    <location>
        <begin position="141"/>
        <end position="143"/>
    </location>
    <ligand>
        <name>2-[(2R,5Z)-2-carboxy-4-methylthiazol-5(2H)-ylidene]ethyl phosphate</name>
        <dbReference type="ChEBI" id="CHEBI:62899"/>
    </ligand>
</feature>
<dbReference type="PANTHER" id="PTHR20857">
    <property type="entry name" value="THIAMINE-PHOSPHATE PYROPHOSPHORYLASE"/>
    <property type="match status" value="1"/>
</dbReference>
<comment type="catalytic activity">
    <reaction evidence="7 9 10">
        <text>2-(2-carboxy-4-methylthiazol-5-yl)ethyl phosphate + 4-amino-2-methyl-5-(diphosphooxymethyl)pyrimidine + 2 H(+) = thiamine phosphate + CO2 + diphosphate</text>
        <dbReference type="Rhea" id="RHEA:47848"/>
        <dbReference type="ChEBI" id="CHEBI:15378"/>
        <dbReference type="ChEBI" id="CHEBI:16526"/>
        <dbReference type="ChEBI" id="CHEBI:33019"/>
        <dbReference type="ChEBI" id="CHEBI:37575"/>
        <dbReference type="ChEBI" id="CHEBI:57841"/>
        <dbReference type="ChEBI" id="CHEBI:62890"/>
        <dbReference type="EC" id="2.5.1.3"/>
    </reaction>
</comment>
<dbReference type="HAMAP" id="MF_00097">
    <property type="entry name" value="TMP_synthase"/>
    <property type="match status" value="1"/>
</dbReference>
<feature type="binding site" evidence="9">
    <location>
        <position position="114"/>
    </location>
    <ligand>
        <name>4-amino-2-methyl-5-(diphosphooxymethyl)pyrimidine</name>
        <dbReference type="ChEBI" id="CHEBI:57841"/>
    </ligand>
</feature>
<accession>A0ABW1UUG1</accession>
<comment type="function">
    <text evidence="9">Condenses 4-methyl-5-(beta-hydroxyethyl)thiazole monophosphate (THZ-P) and 2-methyl-4-amino-5-hydroxymethyl pyrimidine pyrophosphate (HMP-PP) to form thiamine monophosphate (TMP).</text>
</comment>
<evidence type="ECO:0000256" key="11">
    <source>
        <dbReference type="RuleBase" id="RU004253"/>
    </source>
</evidence>
<evidence type="ECO:0000313" key="14">
    <source>
        <dbReference type="Proteomes" id="UP001596186"/>
    </source>
</evidence>
<protein>
    <recommendedName>
        <fullName evidence="9">Thiamine-phosphate synthase</fullName>
        <shortName evidence="9">TP synthase</shortName>
        <shortName evidence="9">TPS</shortName>
        <ecNumber evidence="9">2.5.1.3</ecNumber>
    </recommendedName>
    <alternativeName>
        <fullName evidence="9">Thiamine-phosphate pyrophosphorylase</fullName>
        <shortName evidence="9">TMP pyrophosphorylase</shortName>
        <shortName evidence="9">TMP-PPase</shortName>
    </alternativeName>
</protein>
<dbReference type="NCBIfam" id="TIGR00693">
    <property type="entry name" value="thiE"/>
    <property type="match status" value="1"/>
</dbReference>
<evidence type="ECO:0000256" key="4">
    <source>
        <dbReference type="ARBA" id="ARBA00022842"/>
    </source>
</evidence>
<evidence type="ECO:0000313" key="13">
    <source>
        <dbReference type="EMBL" id="MFC6323063.1"/>
    </source>
</evidence>
<dbReference type="CDD" id="cd00564">
    <property type="entry name" value="TMP_TenI"/>
    <property type="match status" value="1"/>
</dbReference>
<dbReference type="GO" id="GO:0004789">
    <property type="term" value="F:thiamine-phosphate diphosphorylase activity"/>
    <property type="evidence" value="ECO:0007669"/>
    <property type="project" value="UniProtKB-EC"/>
</dbReference>
<feature type="binding site" evidence="9">
    <location>
        <begin position="40"/>
        <end position="44"/>
    </location>
    <ligand>
        <name>4-amino-2-methyl-5-(diphosphooxymethyl)pyrimidine</name>
        <dbReference type="ChEBI" id="CHEBI:57841"/>
    </ligand>
</feature>
<name>A0ABW1UUG1_9LACO</name>
<feature type="binding site" evidence="9">
    <location>
        <position position="95"/>
    </location>
    <ligand>
        <name>Mg(2+)</name>
        <dbReference type="ChEBI" id="CHEBI:18420"/>
    </ligand>
</feature>
<feature type="binding site" evidence="9">
    <location>
        <position position="172"/>
    </location>
    <ligand>
        <name>2-[(2R,5Z)-2-carboxy-4-methylthiazol-5(2H)-ylidene]ethyl phosphate</name>
        <dbReference type="ChEBI" id="CHEBI:62899"/>
    </ligand>
</feature>
<reference evidence="14" key="1">
    <citation type="journal article" date="2019" name="Int. J. Syst. Evol. Microbiol.">
        <title>The Global Catalogue of Microorganisms (GCM) 10K type strain sequencing project: providing services to taxonomists for standard genome sequencing and annotation.</title>
        <authorList>
            <consortium name="The Broad Institute Genomics Platform"/>
            <consortium name="The Broad Institute Genome Sequencing Center for Infectious Disease"/>
            <person name="Wu L."/>
            <person name="Ma J."/>
        </authorList>
    </citation>
    <scope>NUCLEOTIDE SEQUENCE [LARGE SCALE GENOMIC DNA]</scope>
    <source>
        <strain evidence="14">CCM 8895</strain>
    </source>
</reference>
<evidence type="ECO:0000256" key="1">
    <source>
        <dbReference type="ARBA" id="ARBA00005165"/>
    </source>
</evidence>
<evidence type="ECO:0000256" key="3">
    <source>
        <dbReference type="ARBA" id="ARBA00022723"/>
    </source>
</evidence>
<evidence type="ECO:0000256" key="9">
    <source>
        <dbReference type="HAMAP-Rule" id="MF_00097"/>
    </source>
</evidence>
<gene>
    <name evidence="9 13" type="primary">thiE</name>
    <name evidence="13" type="ORF">ACFP1F_04680</name>
</gene>
<dbReference type="InterPro" id="IPR034291">
    <property type="entry name" value="TMP_synthase"/>
</dbReference>
<dbReference type="EC" id="2.5.1.3" evidence="9"/>
<keyword evidence="4 9" id="KW-0460">Magnesium</keyword>
<comment type="pathway">
    <text evidence="1 9 11">Cofactor biosynthesis; thiamine diphosphate biosynthesis; thiamine phosphate from 4-amino-2-methyl-5-diphosphomethylpyrimidine and 4-methyl-5-(2-phosphoethyl)-thiazole: step 1/1.</text>
</comment>
<dbReference type="EMBL" id="JBHSSN010000006">
    <property type="protein sequence ID" value="MFC6323063.1"/>
    <property type="molecule type" value="Genomic_DNA"/>
</dbReference>
<dbReference type="SUPFAM" id="SSF51391">
    <property type="entry name" value="Thiamin phosphate synthase"/>
    <property type="match status" value="1"/>
</dbReference>
<dbReference type="InterPro" id="IPR036206">
    <property type="entry name" value="ThiamineP_synth_sf"/>
</dbReference>
<dbReference type="Pfam" id="PF02581">
    <property type="entry name" value="TMP-TENI"/>
    <property type="match status" value="1"/>
</dbReference>
<keyword evidence="14" id="KW-1185">Reference proteome</keyword>
<comment type="catalytic activity">
    <reaction evidence="6 9 10">
        <text>4-methyl-5-(2-phosphooxyethyl)-thiazole + 4-amino-2-methyl-5-(diphosphooxymethyl)pyrimidine + H(+) = thiamine phosphate + diphosphate</text>
        <dbReference type="Rhea" id="RHEA:22328"/>
        <dbReference type="ChEBI" id="CHEBI:15378"/>
        <dbReference type="ChEBI" id="CHEBI:33019"/>
        <dbReference type="ChEBI" id="CHEBI:37575"/>
        <dbReference type="ChEBI" id="CHEBI:57841"/>
        <dbReference type="ChEBI" id="CHEBI:58296"/>
        <dbReference type="EC" id="2.5.1.3"/>
    </reaction>
</comment>
<proteinExistence type="inferred from homology"/>
<feature type="binding site" evidence="9">
    <location>
        <position position="76"/>
    </location>
    <ligand>
        <name>Mg(2+)</name>
        <dbReference type="ChEBI" id="CHEBI:18420"/>
    </ligand>
</feature>
<comment type="cofactor">
    <cofactor evidence="9">
        <name>Mg(2+)</name>
        <dbReference type="ChEBI" id="CHEBI:18420"/>
    </cofactor>
    <text evidence="9">Binds 1 Mg(2+) ion per subunit.</text>
</comment>
<evidence type="ECO:0000256" key="8">
    <source>
        <dbReference type="ARBA" id="ARBA00047883"/>
    </source>
</evidence>
<dbReference type="InterPro" id="IPR013785">
    <property type="entry name" value="Aldolase_TIM"/>
</dbReference>
<feature type="binding site" evidence="9">
    <location>
        <position position="144"/>
    </location>
    <ligand>
        <name>4-amino-2-methyl-5-(diphosphooxymethyl)pyrimidine</name>
        <dbReference type="ChEBI" id="CHEBI:57841"/>
    </ligand>
</feature>
<dbReference type="Proteomes" id="UP001596186">
    <property type="component" value="Unassembled WGS sequence"/>
</dbReference>
<feature type="binding site" evidence="9">
    <location>
        <position position="75"/>
    </location>
    <ligand>
        <name>4-amino-2-methyl-5-(diphosphooxymethyl)pyrimidine</name>
        <dbReference type="ChEBI" id="CHEBI:57841"/>
    </ligand>
</feature>
<organism evidence="13 14">
    <name type="scientific">Companilactobacillus baiquanensis</name>
    <dbReference type="NCBI Taxonomy" id="2486005"/>
    <lineage>
        <taxon>Bacteria</taxon>
        <taxon>Bacillati</taxon>
        <taxon>Bacillota</taxon>
        <taxon>Bacilli</taxon>
        <taxon>Lactobacillales</taxon>
        <taxon>Lactobacillaceae</taxon>
        <taxon>Companilactobacillus</taxon>
    </lineage>
</organism>